<accession>A0AAN9EA10</accession>
<protein>
    <submittedName>
        <fullName evidence="1">Uncharacterized protein</fullName>
    </submittedName>
</protein>
<sequence>MHKRLAALKKKRASEQLRFARVKVSNLRAKSLHNLKDQDAMIDDQNAMVRDRDLKTKTLLYDGATRFKKGFTVVKEHALFRQ</sequence>
<reference evidence="1 2" key="1">
    <citation type="submission" date="2024-01" db="EMBL/GenBank/DDBJ databases">
        <title>The genomes of 5 underutilized Papilionoideae crops provide insights into root nodulation and disease resistanc.</title>
        <authorList>
            <person name="Yuan L."/>
        </authorList>
    </citation>
    <scope>NUCLEOTIDE SEQUENCE [LARGE SCALE GENOMIC DNA]</scope>
    <source>
        <strain evidence="1">ZHUSHIDOU_FW_LH</strain>
        <tissue evidence="1">Leaf</tissue>
    </source>
</reference>
<keyword evidence="2" id="KW-1185">Reference proteome</keyword>
<organism evidence="1 2">
    <name type="scientific">Crotalaria pallida</name>
    <name type="common">Smooth rattlebox</name>
    <name type="synonym">Crotalaria striata</name>
    <dbReference type="NCBI Taxonomy" id="3830"/>
    <lineage>
        <taxon>Eukaryota</taxon>
        <taxon>Viridiplantae</taxon>
        <taxon>Streptophyta</taxon>
        <taxon>Embryophyta</taxon>
        <taxon>Tracheophyta</taxon>
        <taxon>Spermatophyta</taxon>
        <taxon>Magnoliopsida</taxon>
        <taxon>eudicotyledons</taxon>
        <taxon>Gunneridae</taxon>
        <taxon>Pentapetalae</taxon>
        <taxon>rosids</taxon>
        <taxon>fabids</taxon>
        <taxon>Fabales</taxon>
        <taxon>Fabaceae</taxon>
        <taxon>Papilionoideae</taxon>
        <taxon>50 kb inversion clade</taxon>
        <taxon>genistoids sensu lato</taxon>
        <taxon>core genistoids</taxon>
        <taxon>Crotalarieae</taxon>
        <taxon>Crotalaria</taxon>
    </lineage>
</organism>
<dbReference type="AlphaFoldDB" id="A0AAN9EA10"/>
<name>A0AAN9EA10_CROPI</name>
<evidence type="ECO:0000313" key="2">
    <source>
        <dbReference type="Proteomes" id="UP001372338"/>
    </source>
</evidence>
<dbReference type="Proteomes" id="UP001372338">
    <property type="component" value="Unassembled WGS sequence"/>
</dbReference>
<evidence type="ECO:0000313" key="1">
    <source>
        <dbReference type="EMBL" id="KAK7251681.1"/>
    </source>
</evidence>
<gene>
    <name evidence="1" type="ORF">RIF29_35083</name>
</gene>
<dbReference type="EMBL" id="JAYWIO010000007">
    <property type="protein sequence ID" value="KAK7251681.1"/>
    <property type="molecule type" value="Genomic_DNA"/>
</dbReference>
<comment type="caution">
    <text evidence="1">The sequence shown here is derived from an EMBL/GenBank/DDBJ whole genome shotgun (WGS) entry which is preliminary data.</text>
</comment>
<proteinExistence type="predicted"/>